<evidence type="ECO:0000259" key="21">
    <source>
        <dbReference type="PROSITE" id="PS50109"/>
    </source>
</evidence>
<dbReference type="Gene3D" id="3.30.450.40">
    <property type="match status" value="1"/>
</dbReference>
<evidence type="ECO:0000259" key="22">
    <source>
        <dbReference type="PROSITE" id="PS50110"/>
    </source>
</evidence>
<dbReference type="InterPro" id="IPR003594">
    <property type="entry name" value="HATPase_dom"/>
</dbReference>
<dbReference type="SUPFAM" id="SSF52172">
    <property type="entry name" value="CheY-like"/>
    <property type="match status" value="2"/>
</dbReference>
<dbReference type="SMART" id="SM00091">
    <property type="entry name" value="PAS"/>
    <property type="match status" value="2"/>
</dbReference>
<dbReference type="Pfam" id="PF08448">
    <property type="entry name" value="PAS_4"/>
    <property type="match status" value="1"/>
</dbReference>
<dbReference type="PANTHER" id="PTHR45339:SF1">
    <property type="entry name" value="HYBRID SIGNAL TRANSDUCTION HISTIDINE KINASE J"/>
    <property type="match status" value="1"/>
</dbReference>
<dbReference type="Gene3D" id="3.30.565.10">
    <property type="entry name" value="Histidine kinase-like ATPase, C-terminal domain"/>
    <property type="match status" value="1"/>
</dbReference>
<dbReference type="SMART" id="SM00448">
    <property type="entry name" value="REC"/>
    <property type="match status" value="2"/>
</dbReference>
<dbReference type="CDD" id="cd00130">
    <property type="entry name" value="PAS"/>
    <property type="match status" value="2"/>
</dbReference>
<feature type="modified residue" description="Phosphohistidine" evidence="17">
    <location>
        <position position="1308"/>
    </location>
</feature>
<feature type="modified residue" description="4-aspartylphosphate" evidence="18">
    <location>
        <position position="1161"/>
    </location>
</feature>
<feature type="domain" description="PAS" evidence="23">
    <location>
        <begin position="283"/>
        <end position="353"/>
    </location>
</feature>
<dbReference type="EC" id="2.7.13.3" evidence="4"/>
<dbReference type="STRING" id="1232681.ADIS_1625"/>
<dbReference type="Proteomes" id="UP000013909">
    <property type="component" value="Unassembled WGS sequence"/>
</dbReference>
<dbReference type="CDD" id="cd00082">
    <property type="entry name" value="HisKA"/>
    <property type="match status" value="1"/>
</dbReference>
<dbReference type="SUPFAM" id="SSF55781">
    <property type="entry name" value="GAF domain-like"/>
    <property type="match status" value="2"/>
</dbReference>
<comment type="caution">
    <text evidence="25">The sequence shown here is derived from an EMBL/GenBank/DDBJ whole genome shotgun (WGS) entry which is preliminary data.</text>
</comment>
<dbReference type="Gene3D" id="1.10.287.130">
    <property type="match status" value="1"/>
</dbReference>
<dbReference type="Gene3D" id="3.40.50.2300">
    <property type="match status" value="2"/>
</dbReference>
<dbReference type="PRINTS" id="PR00344">
    <property type="entry name" value="BCTRLSENSOR"/>
</dbReference>
<dbReference type="SUPFAM" id="SSF47226">
    <property type="entry name" value="Histidine-containing phosphotransfer domain, HPT domain"/>
    <property type="match status" value="1"/>
</dbReference>
<comment type="catalytic activity">
    <reaction evidence="1">
        <text>ATP + protein L-histidine = ADP + protein N-phospho-L-histidine.</text>
        <dbReference type="EC" id="2.7.13.3"/>
    </reaction>
</comment>
<feature type="domain" description="PAS" evidence="23">
    <location>
        <begin position="161"/>
        <end position="231"/>
    </location>
</feature>
<dbReference type="PROSITE" id="PS50046">
    <property type="entry name" value="PHYTOCHROME_2"/>
    <property type="match status" value="1"/>
</dbReference>
<keyword evidence="9" id="KW-0547">Nucleotide-binding</keyword>
<keyword evidence="6 18" id="KW-0597">Phosphoprotein</keyword>
<dbReference type="Pfam" id="PF00512">
    <property type="entry name" value="HisKA"/>
    <property type="match status" value="1"/>
</dbReference>
<dbReference type="Pfam" id="PF08447">
    <property type="entry name" value="PAS_3"/>
    <property type="match status" value="1"/>
</dbReference>
<dbReference type="InterPro" id="IPR013656">
    <property type="entry name" value="PAS_4"/>
</dbReference>
<dbReference type="NCBIfam" id="TIGR00229">
    <property type="entry name" value="sensory_box"/>
    <property type="match status" value="2"/>
</dbReference>
<proteinExistence type="inferred from homology"/>
<dbReference type="Pfam" id="PF01627">
    <property type="entry name" value="Hpt"/>
    <property type="match status" value="1"/>
</dbReference>
<dbReference type="EMBL" id="AQHR01000048">
    <property type="protein sequence ID" value="EON77912.1"/>
    <property type="molecule type" value="Genomic_DNA"/>
</dbReference>
<dbReference type="OrthoDB" id="9811889at2"/>
<evidence type="ECO:0000259" key="20">
    <source>
        <dbReference type="PROSITE" id="PS50046"/>
    </source>
</evidence>
<dbReference type="InterPro" id="IPR008207">
    <property type="entry name" value="Sig_transdc_His_kin_Hpt_dom"/>
</dbReference>
<dbReference type="CDD" id="cd17546">
    <property type="entry name" value="REC_hyHK_CKI1_RcsC-like"/>
    <property type="match status" value="2"/>
</dbReference>
<dbReference type="SMART" id="SM00387">
    <property type="entry name" value="HATPase_c"/>
    <property type="match status" value="1"/>
</dbReference>
<keyword evidence="8" id="KW-0812">Transmembrane</keyword>
<dbReference type="PANTHER" id="PTHR45339">
    <property type="entry name" value="HYBRID SIGNAL TRANSDUCTION HISTIDINE KINASE J"/>
    <property type="match status" value="1"/>
</dbReference>
<evidence type="ECO:0000259" key="23">
    <source>
        <dbReference type="PROSITE" id="PS50112"/>
    </source>
</evidence>
<evidence type="ECO:0000256" key="8">
    <source>
        <dbReference type="ARBA" id="ARBA00022692"/>
    </source>
</evidence>
<evidence type="ECO:0000256" key="5">
    <source>
        <dbReference type="ARBA" id="ARBA00022475"/>
    </source>
</evidence>
<dbReference type="Gene3D" id="1.20.120.160">
    <property type="entry name" value="HPT domain"/>
    <property type="match status" value="1"/>
</dbReference>
<dbReference type="InterPro" id="IPR036890">
    <property type="entry name" value="HATPase_C_sf"/>
</dbReference>
<keyword evidence="5" id="KW-1003">Cell membrane</keyword>
<dbReference type="InterPro" id="IPR036097">
    <property type="entry name" value="HisK_dim/P_sf"/>
</dbReference>
<evidence type="ECO:0000256" key="14">
    <source>
        <dbReference type="ARBA" id="ARBA00023136"/>
    </source>
</evidence>
<evidence type="ECO:0000256" key="3">
    <source>
        <dbReference type="ARBA" id="ARBA00006402"/>
    </source>
</evidence>
<evidence type="ECO:0000256" key="2">
    <source>
        <dbReference type="ARBA" id="ARBA00004651"/>
    </source>
</evidence>
<dbReference type="GO" id="GO:0000155">
    <property type="term" value="F:phosphorelay sensor kinase activity"/>
    <property type="evidence" value="ECO:0007669"/>
    <property type="project" value="InterPro"/>
</dbReference>
<feature type="coiled-coil region" evidence="19">
    <location>
        <begin position="1336"/>
        <end position="1363"/>
    </location>
</feature>
<dbReference type="InterPro" id="IPR001789">
    <property type="entry name" value="Sig_transdc_resp-reg_receiver"/>
</dbReference>
<evidence type="ECO:0000256" key="6">
    <source>
        <dbReference type="ARBA" id="ARBA00022553"/>
    </source>
</evidence>
<dbReference type="InterPro" id="IPR003018">
    <property type="entry name" value="GAF"/>
</dbReference>
<dbReference type="Pfam" id="PF02518">
    <property type="entry name" value="HATPase_c"/>
    <property type="match status" value="1"/>
</dbReference>
<comment type="subunit">
    <text evidence="15">At low DSF concentrations, interacts with RpfF.</text>
</comment>
<name>R7ZV04_9BACT</name>
<evidence type="ECO:0000256" key="15">
    <source>
        <dbReference type="ARBA" id="ARBA00064003"/>
    </source>
</evidence>
<dbReference type="InterPro" id="IPR004358">
    <property type="entry name" value="Sig_transdc_His_kin-like_C"/>
</dbReference>
<keyword evidence="10" id="KW-0418">Kinase</keyword>
<accession>R7ZV04</accession>
<feature type="domain" description="HPt" evidence="24">
    <location>
        <begin position="1269"/>
        <end position="1360"/>
    </location>
</feature>
<sequence>MNDFGHSLGGKSELRGSRNYYLGRGVKNATLDRILKIGCTTADCSYGYIAFLEKSEWWFKSVFGIEASDIQLGPEAGVLHRELKDLTLYESAFPVSDFLIQGQPPVFWLGVPILQEEGEILGVMAFVHPTSIGLNPTQKKTLKLLGEQVFDAILEKNRAFDEKLLSKALELSQDLICVLRFDGRFSRVNNAFSRVLGYSESELFEISMEDMVHPDDMLETETHIKSLIAGNPSTQFSHRLKTKNGVYRSFSWTGAVDKVNKWLFAIGRDITDERAKEEQLKQSENKFRSFFENSQGLMLTHDMDGKFLSINNLGARLLGYSVEEILEKSLWDIIPNKYHNEIDRYFKDIKEQGIAKGLMTTRGSSGTYKVWLYSNTREEDISGQPYVIGNSIDVTERLRLEKSIQNAKELLTQTHMMARVGGWKYDLTKNEIHWTEITKSIHGVGEEYIPQLEPAIAFFKEGKDRERMREIIELATEYGKPWDEKLKLITAQGKEIWVRIIGEANVEEGVITHLYGTIQDIDDQVKSVEIIQQKEQMLQAISIATDELLSNSNLFEAIANSLEIIGKAVNVDRTYFFENGTDEEGNNSTSQRFEWSSEEAVPMLNNPDLQHIPIEFFSDFYKPMEKGQPFSAIISSLPEENETRKFLESQMIRSILTIPIFNSGEFWGFIGYDECKFDRIWSEAELSLLKSFANSIGNAIDRKNLEERLRSSKEMAEKASVAKSEFLANMSHEIRTPLNGIIGFTDLLAKTEMNDSQLQYVNIVNQSANTLLNIINDILDFSKIEAGKLELDVSKADIYDLAGQATDVISFQAQNKGVEMLLNLSLNLPRYIYIDEIRLKQILINLLGNAVKFTEKGEIELKIYMVSQTGPKSHVLRFEVRDTGIGISKDKQLKIFDAFSQEDNSTTKKYGGTGLGLTISNKLLRMMGTELHLLSELGKGSTFFFDLNLETEEGEKLDLEDLSFLENVLVVDDNVNNRLILREFLISKNIQVIEAQNGYEALEKLESFPAFDLVLMDYNMPYMDGLETIKKIRESFPTHVSEIPVLLLHSSADDEFIHDACRKLRVAGKLAKPIKLTDLLKTLGKVNPKNQTNPHVQLVERDPAMVRSFKVLIAEDNTINMFLAKTIVKKISPNAEIIEARNGKEAVELAKKEIPDIILMDIQMPEMSGHEATQAIRKHADLIKIPIVAVTAGNIKGEREHCLEIGMVDFVPKPIVEASIRGVFEKWLPAENGLARNEGNVKAEAFPTADEKNKKHFNIDKLVEYMGDNHVLIREVLRLTIQEINLSESKLSDAIARKDYLQVRAEGHKLKGSALTAGLDTMLDFALVFENSDQSLSDAEKALNGFKEELKTVQELIQDYLQKTA</sequence>
<dbReference type="FunFam" id="3.30.565.10:FF:000010">
    <property type="entry name" value="Sensor histidine kinase RcsC"/>
    <property type="match status" value="1"/>
</dbReference>
<dbReference type="InterPro" id="IPR005467">
    <property type="entry name" value="His_kinase_dom"/>
</dbReference>
<dbReference type="GO" id="GO:0005524">
    <property type="term" value="F:ATP binding"/>
    <property type="evidence" value="ECO:0007669"/>
    <property type="project" value="UniProtKB-KW"/>
</dbReference>
<keyword evidence="14" id="KW-0472">Membrane</keyword>
<evidence type="ECO:0000256" key="12">
    <source>
        <dbReference type="ARBA" id="ARBA00022989"/>
    </source>
</evidence>
<keyword evidence="12" id="KW-1133">Transmembrane helix</keyword>
<dbReference type="PROSITE" id="PS50112">
    <property type="entry name" value="PAS"/>
    <property type="match status" value="2"/>
</dbReference>
<dbReference type="SUPFAM" id="SSF47384">
    <property type="entry name" value="Homodimeric domain of signal transducing histidine kinase"/>
    <property type="match status" value="1"/>
</dbReference>
<dbReference type="InterPro" id="IPR013655">
    <property type="entry name" value="PAS_fold_3"/>
</dbReference>
<evidence type="ECO:0000256" key="7">
    <source>
        <dbReference type="ARBA" id="ARBA00022679"/>
    </source>
</evidence>
<comment type="similarity">
    <text evidence="3">In the N-terminal section; belongs to the phytochrome family.</text>
</comment>
<evidence type="ECO:0000259" key="24">
    <source>
        <dbReference type="PROSITE" id="PS50894"/>
    </source>
</evidence>
<dbReference type="PROSITE" id="PS50894">
    <property type="entry name" value="HPT"/>
    <property type="match status" value="1"/>
</dbReference>
<keyword evidence="19" id="KW-0175">Coiled coil</keyword>
<keyword evidence="7" id="KW-0808">Transferase</keyword>
<evidence type="ECO:0000256" key="1">
    <source>
        <dbReference type="ARBA" id="ARBA00000085"/>
    </source>
</evidence>
<dbReference type="InterPro" id="IPR029016">
    <property type="entry name" value="GAF-like_dom_sf"/>
</dbReference>
<dbReference type="PROSITE" id="PS50110">
    <property type="entry name" value="RESPONSE_REGULATORY"/>
    <property type="match status" value="2"/>
</dbReference>
<dbReference type="Pfam" id="PF00072">
    <property type="entry name" value="Response_reg"/>
    <property type="match status" value="2"/>
</dbReference>
<feature type="domain" description="Response regulatory" evidence="22">
    <location>
        <begin position="967"/>
        <end position="1087"/>
    </location>
</feature>
<dbReference type="CDD" id="cd16922">
    <property type="entry name" value="HATPase_EvgS-ArcB-TorS-like"/>
    <property type="match status" value="1"/>
</dbReference>
<evidence type="ECO:0000256" key="9">
    <source>
        <dbReference type="ARBA" id="ARBA00022741"/>
    </source>
</evidence>
<evidence type="ECO:0000256" key="10">
    <source>
        <dbReference type="ARBA" id="ARBA00022777"/>
    </source>
</evidence>
<reference evidence="25 26" key="1">
    <citation type="submission" date="2013-02" db="EMBL/GenBank/DDBJ databases">
        <title>A novel strain isolated from Lonar lake, Maharashtra, India.</title>
        <authorList>
            <person name="Singh A."/>
        </authorList>
    </citation>
    <scope>NUCLEOTIDE SEQUENCE [LARGE SCALE GENOMIC DNA]</scope>
    <source>
        <strain evidence="25 26">AK24</strain>
    </source>
</reference>
<dbReference type="SUPFAM" id="SSF55874">
    <property type="entry name" value="ATPase domain of HSP90 chaperone/DNA topoisomerase II/histidine kinase"/>
    <property type="match status" value="1"/>
</dbReference>
<feature type="domain" description="Response regulatory" evidence="22">
    <location>
        <begin position="1110"/>
        <end position="1228"/>
    </location>
</feature>
<dbReference type="SMART" id="SM00065">
    <property type="entry name" value="GAF"/>
    <property type="match status" value="1"/>
</dbReference>
<feature type="modified residue" description="4-aspartylphosphate" evidence="18">
    <location>
        <position position="1017"/>
    </location>
</feature>
<dbReference type="PROSITE" id="PS50109">
    <property type="entry name" value="HIS_KIN"/>
    <property type="match status" value="1"/>
</dbReference>
<dbReference type="FunFam" id="1.10.287.130:FF:000002">
    <property type="entry name" value="Two-component osmosensing histidine kinase"/>
    <property type="match status" value="1"/>
</dbReference>
<feature type="domain" description="Histidine kinase" evidence="21">
    <location>
        <begin position="729"/>
        <end position="951"/>
    </location>
</feature>
<dbReference type="SMART" id="SM00388">
    <property type="entry name" value="HisKA"/>
    <property type="match status" value="1"/>
</dbReference>
<dbReference type="InterPro" id="IPR036641">
    <property type="entry name" value="HPT_dom_sf"/>
</dbReference>
<dbReference type="Pfam" id="PF01590">
    <property type="entry name" value="GAF"/>
    <property type="match status" value="1"/>
</dbReference>
<dbReference type="Pfam" id="PF13426">
    <property type="entry name" value="PAS_9"/>
    <property type="match status" value="1"/>
</dbReference>
<keyword evidence="11" id="KW-0067">ATP-binding</keyword>
<keyword evidence="26" id="KW-1185">Reference proteome</keyword>
<dbReference type="SUPFAM" id="SSF55785">
    <property type="entry name" value="PYP-like sensor domain (PAS domain)"/>
    <property type="match status" value="3"/>
</dbReference>
<evidence type="ECO:0000256" key="17">
    <source>
        <dbReference type="PROSITE-ProRule" id="PRU00110"/>
    </source>
</evidence>
<protein>
    <recommendedName>
        <fullName evidence="16">Sensory/regulatory protein RpfC</fullName>
        <ecNumber evidence="4">2.7.13.3</ecNumber>
    </recommendedName>
</protein>
<evidence type="ECO:0000256" key="19">
    <source>
        <dbReference type="SAM" id="Coils"/>
    </source>
</evidence>
<dbReference type="InterPro" id="IPR016132">
    <property type="entry name" value="Phyto_chromo_attachment"/>
</dbReference>
<evidence type="ECO:0000256" key="11">
    <source>
        <dbReference type="ARBA" id="ARBA00022840"/>
    </source>
</evidence>
<feature type="domain" description="Phytochrome chromophore attachment site" evidence="20">
    <location>
        <begin position="553"/>
        <end position="695"/>
    </location>
</feature>
<evidence type="ECO:0000256" key="16">
    <source>
        <dbReference type="ARBA" id="ARBA00068150"/>
    </source>
</evidence>
<dbReference type="GO" id="GO:0005886">
    <property type="term" value="C:plasma membrane"/>
    <property type="evidence" value="ECO:0007669"/>
    <property type="project" value="UniProtKB-SubCell"/>
</dbReference>
<dbReference type="Gene3D" id="3.30.450.20">
    <property type="entry name" value="PAS domain"/>
    <property type="match status" value="3"/>
</dbReference>
<evidence type="ECO:0000256" key="18">
    <source>
        <dbReference type="PROSITE-ProRule" id="PRU00169"/>
    </source>
</evidence>
<dbReference type="InterPro" id="IPR003661">
    <property type="entry name" value="HisK_dim/P_dom"/>
</dbReference>
<dbReference type="InterPro" id="IPR035965">
    <property type="entry name" value="PAS-like_dom_sf"/>
</dbReference>
<organism evidence="25 26">
    <name type="scientific">Lunatimonas lonarensis</name>
    <dbReference type="NCBI Taxonomy" id="1232681"/>
    <lineage>
        <taxon>Bacteria</taxon>
        <taxon>Pseudomonadati</taxon>
        <taxon>Bacteroidota</taxon>
        <taxon>Cytophagia</taxon>
        <taxon>Cytophagales</taxon>
        <taxon>Cyclobacteriaceae</taxon>
    </lineage>
</organism>
<dbReference type="PATRIC" id="fig|1288963.3.peg.1615"/>
<dbReference type="RefSeq" id="WP_010853764.1">
    <property type="nucleotide sequence ID" value="NZ_AQHR01000048.1"/>
</dbReference>
<evidence type="ECO:0000256" key="4">
    <source>
        <dbReference type="ARBA" id="ARBA00012438"/>
    </source>
</evidence>
<gene>
    <name evidence="25" type="ORF">ADIS_1625</name>
</gene>
<comment type="subcellular location">
    <subcellularLocation>
        <location evidence="2">Cell membrane</location>
        <topology evidence="2">Multi-pass membrane protein</topology>
    </subcellularLocation>
</comment>
<evidence type="ECO:0000313" key="26">
    <source>
        <dbReference type="Proteomes" id="UP000013909"/>
    </source>
</evidence>
<dbReference type="InterPro" id="IPR000014">
    <property type="entry name" value="PAS"/>
</dbReference>
<keyword evidence="13" id="KW-0902">Two-component regulatory system</keyword>
<evidence type="ECO:0000256" key="13">
    <source>
        <dbReference type="ARBA" id="ARBA00023012"/>
    </source>
</evidence>
<evidence type="ECO:0000313" key="25">
    <source>
        <dbReference type="EMBL" id="EON77912.1"/>
    </source>
</evidence>
<dbReference type="InterPro" id="IPR011006">
    <property type="entry name" value="CheY-like_superfamily"/>
</dbReference>